<dbReference type="GO" id="GO:0002376">
    <property type="term" value="P:immune system process"/>
    <property type="evidence" value="ECO:0007669"/>
    <property type="project" value="UniProtKB-KW"/>
</dbReference>
<keyword evidence="7" id="KW-0472">Membrane</keyword>
<name>A0AAY4C7K0_9TELE</name>
<feature type="transmembrane region" description="Helical" evidence="7">
    <location>
        <begin position="31"/>
        <end position="51"/>
    </location>
</feature>
<comment type="subcellular location">
    <subcellularLocation>
        <location evidence="1">Cell membrane</location>
        <topology evidence="1">Single-pass type I membrane protein</topology>
    </subcellularLocation>
</comment>
<evidence type="ECO:0000256" key="6">
    <source>
        <dbReference type="ARBA" id="ARBA00023170"/>
    </source>
</evidence>
<reference evidence="8 9" key="1">
    <citation type="submission" date="2020-06" db="EMBL/GenBank/DDBJ databases">
        <authorList>
            <consortium name="Wellcome Sanger Institute Data Sharing"/>
        </authorList>
    </citation>
    <scope>NUCLEOTIDE SEQUENCE [LARGE SCALE GENOMIC DNA]</scope>
</reference>
<evidence type="ECO:0000313" key="9">
    <source>
        <dbReference type="Proteomes" id="UP000694580"/>
    </source>
</evidence>
<dbReference type="Proteomes" id="UP000694580">
    <property type="component" value="Chromosome 9"/>
</dbReference>
<feature type="transmembrane region" description="Helical" evidence="7">
    <location>
        <begin position="7"/>
        <end position="25"/>
    </location>
</feature>
<organism evidence="8 9">
    <name type="scientific">Denticeps clupeoides</name>
    <name type="common">denticle herring</name>
    <dbReference type="NCBI Taxonomy" id="299321"/>
    <lineage>
        <taxon>Eukaryota</taxon>
        <taxon>Metazoa</taxon>
        <taxon>Chordata</taxon>
        <taxon>Craniata</taxon>
        <taxon>Vertebrata</taxon>
        <taxon>Euteleostomi</taxon>
        <taxon>Actinopterygii</taxon>
        <taxon>Neopterygii</taxon>
        <taxon>Teleostei</taxon>
        <taxon>Clupei</taxon>
        <taxon>Clupeiformes</taxon>
        <taxon>Denticipitoidei</taxon>
        <taxon>Denticipitidae</taxon>
        <taxon>Denticeps</taxon>
    </lineage>
</organism>
<evidence type="ECO:0000256" key="1">
    <source>
        <dbReference type="ARBA" id="ARBA00004251"/>
    </source>
</evidence>
<keyword evidence="7" id="KW-0812">Transmembrane</keyword>
<accession>A0AAY4C7K0</accession>
<keyword evidence="9" id="KW-1185">Reference proteome</keyword>
<evidence type="ECO:0000256" key="2">
    <source>
        <dbReference type="ARBA" id="ARBA00022475"/>
    </source>
</evidence>
<dbReference type="GO" id="GO:0032998">
    <property type="term" value="C:Fc-epsilon receptor I complex"/>
    <property type="evidence" value="ECO:0007669"/>
    <property type="project" value="InterPro"/>
</dbReference>
<evidence type="ECO:0000256" key="7">
    <source>
        <dbReference type="SAM" id="Phobius"/>
    </source>
</evidence>
<keyword evidence="5" id="KW-1015">Disulfide bond</keyword>
<dbReference type="InterPro" id="IPR021663">
    <property type="entry name" value="CD3_zeta/IgE_Fc_rcpt_gamma"/>
</dbReference>
<dbReference type="Ensembl" id="ENSDCDT00010035787.1">
    <property type="protein sequence ID" value="ENSDCDP00010029002.1"/>
    <property type="gene ID" value="ENSDCDG00010018290.1"/>
</dbReference>
<keyword evidence="4" id="KW-0391">Immunity</keyword>
<keyword evidence="2" id="KW-1003">Cell membrane</keyword>
<dbReference type="AlphaFoldDB" id="A0AAY4C7K0"/>
<keyword evidence="6" id="KW-0675">Receptor</keyword>
<proteinExistence type="predicted"/>
<dbReference type="PANTHER" id="PTHR16803:SF0">
    <property type="entry name" value="HIGH AFFINITY IMMUNOGLOBULIN EPSILON RECEPTOR SUBUNIT GAMMA"/>
    <property type="match status" value="1"/>
</dbReference>
<sequence>MVDLDVIIVSAILLPMKLFLSSVLSHPEACYILDGILLMYCITLTALYFRVKVRAVHPHRSTFTGGDGVYFHLSENDSNTVQTWGCSSYY</sequence>
<evidence type="ECO:0000256" key="4">
    <source>
        <dbReference type="ARBA" id="ARBA00022859"/>
    </source>
</evidence>
<keyword evidence="3" id="KW-0597">Phosphoprotein</keyword>
<evidence type="ECO:0000313" key="8">
    <source>
        <dbReference type="Ensembl" id="ENSDCDP00010029002.1"/>
    </source>
</evidence>
<reference evidence="8" key="2">
    <citation type="submission" date="2025-08" db="UniProtKB">
        <authorList>
            <consortium name="Ensembl"/>
        </authorList>
    </citation>
    <scope>IDENTIFICATION</scope>
</reference>
<evidence type="ECO:0000256" key="3">
    <source>
        <dbReference type="ARBA" id="ARBA00022553"/>
    </source>
</evidence>
<dbReference type="GO" id="GO:0019767">
    <property type="term" value="F:IgE receptor activity"/>
    <property type="evidence" value="ECO:0007669"/>
    <property type="project" value="InterPro"/>
</dbReference>
<evidence type="ECO:0000256" key="5">
    <source>
        <dbReference type="ARBA" id="ARBA00023157"/>
    </source>
</evidence>
<keyword evidence="7" id="KW-1133">Transmembrane helix</keyword>
<dbReference type="PANTHER" id="PTHR16803">
    <property type="entry name" value="HIGH AFFINITY IMMUNOGLOBULIN EPSILON RECEPTOR GAMMA-SUBUNIT"/>
    <property type="match status" value="1"/>
</dbReference>
<dbReference type="InterPro" id="IPR042340">
    <property type="entry name" value="FCER1G"/>
</dbReference>
<reference evidence="8" key="3">
    <citation type="submission" date="2025-09" db="UniProtKB">
        <authorList>
            <consortium name="Ensembl"/>
        </authorList>
    </citation>
    <scope>IDENTIFICATION</scope>
</reference>
<protein>
    <submittedName>
        <fullName evidence="8">Uncharacterized protein</fullName>
    </submittedName>
</protein>
<dbReference type="Pfam" id="PF11628">
    <property type="entry name" value="TCR_zetazeta"/>
    <property type="match status" value="1"/>
</dbReference>